<dbReference type="RefSeq" id="WP_108516376.1">
    <property type="nucleotide sequence ID" value="NZ_CP026951.1"/>
</dbReference>
<proteinExistence type="predicted"/>
<dbReference type="Pfam" id="PF19460">
    <property type="entry name" value="DUF5997"/>
    <property type="match status" value="1"/>
</dbReference>
<dbReference type="AlphaFoldDB" id="A0A2U1SYD8"/>
<protein>
    <submittedName>
        <fullName evidence="1">Uncharacterized protein</fullName>
    </submittedName>
</protein>
<gene>
    <name evidence="1" type="ORF">DF220_01400</name>
</gene>
<dbReference type="OrthoDB" id="3389921at2"/>
<dbReference type="EMBL" id="QEEX01000001">
    <property type="protein sequence ID" value="PWB96640.1"/>
    <property type="molecule type" value="Genomic_DNA"/>
</dbReference>
<reference evidence="2" key="1">
    <citation type="submission" date="2018-04" db="EMBL/GenBank/DDBJ databases">
        <authorList>
            <person name="Liu S."/>
            <person name="Wang Z."/>
            <person name="Li J."/>
        </authorList>
    </citation>
    <scope>NUCLEOTIDE SEQUENCE [LARGE SCALE GENOMIC DNA]</scope>
    <source>
        <strain evidence="2">S1194</strain>
    </source>
</reference>
<keyword evidence="2" id="KW-1185">Reference proteome</keyword>
<comment type="caution">
    <text evidence="1">The sequence shown here is derived from an EMBL/GenBank/DDBJ whole genome shotgun (WGS) entry which is preliminary data.</text>
</comment>
<dbReference type="Proteomes" id="UP000244978">
    <property type="component" value="Unassembled WGS sequence"/>
</dbReference>
<dbReference type="KEGG" id="salc:C2138_06240"/>
<accession>A0A2U1SYD8</accession>
<dbReference type="InterPro" id="IPR046039">
    <property type="entry name" value="DUF5997"/>
</dbReference>
<name>A0A2U1SYD8_9MICO</name>
<evidence type="ECO:0000313" key="2">
    <source>
        <dbReference type="Proteomes" id="UP000244978"/>
    </source>
</evidence>
<organism evidence="1 2">
    <name type="scientific">Homoserinimonas hongtaonis</name>
    <dbReference type="NCBI Taxonomy" id="2079791"/>
    <lineage>
        <taxon>Bacteria</taxon>
        <taxon>Bacillati</taxon>
        <taxon>Actinomycetota</taxon>
        <taxon>Actinomycetes</taxon>
        <taxon>Micrococcales</taxon>
        <taxon>Microbacteriaceae</taxon>
        <taxon>Homoserinimonas</taxon>
    </lineage>
</organism>
<sequence>MTEQTMKPATAAQKLGVYLPATPAEFQETPLTRTQLNEMLETPPEWLVELRKNGPHPRSVVAGKLGISNAGLARGGITEALTTEEITALLQSPPEWLVEERATQAQVRDEKIRLREKAAQKRK</sequence>
<evidence type="ECO:0000313" key="1">
    <source>
        <dbReference type="EMBL" id="PWB96640.1"/>
    </source>
</evidence>